<proteinExistence type="predicted"/>
<dbReference type="Proteomes" id="UP001176961">
    <property type="component" value="Unassembled WGS sequence"/>
</dbReference>
<reference evidence="2" key="1">
    <citation type="submission" date="2023-07" db="EMBL/GenBank/DDBJ databases">
        <authorList>
            <consortium name="CYATHOMIX"/>
        </authorList>
    </citation>
    <scope>NUCLEOTIDE SEQUENCE</scope>
    <source>
        <strain evidence="2">N/A</strain>
    </source>
</reference>
<evidence type="ECO:0000313" key="3">
    <source>
        <dbReference type="Proteomes" id="UP001176961"/>
    </source>
</evidence>
<dbReference type="EMBL" id="CATQJL010000316">
    <property type="protein sequence ID" value="CAJ0607035.1"/>
    <property type="molecule type" value="Genomic_DNA"/>
</dbReference>
<name>A0AA36HB38_CYLNA</name>
<keyword evidence="1" id="KW-0732">Signal</keyword>
<comment type="caution">
    <text evidence="2">The sequence shown here is derived from an EMBL/GenBank/DDBJ whole genome shotgun (WGS) entry which is preliminary data.</text>
</comment>
<evidence type="ECO:0000313" key="2">
    <source>
        <dbReference type="EMBL" id="CAJ0607035.1"/>
    </source>
</evidence>
<sequence length="92" mass="10567">MTRVPSVILLFYLFVGTYATVKSRRSLAPSLELDRLYSLQDSIAKLQEVNEKVRCRIKELRGRWKRFVGPAQRLNDLIAPLALTDVELTTDC</sequence>
<dbReference type="AlphaFoldDB" id="A0AA36HB38"/>
<keyword evidence="3" id="KW-1185">Reference proteome</keyword>
<organism evidence="2 3">
    <name type="scientific">Cylicocyclus nassatus</name>
    <name type="common">Nematode worm</name>
    <dbReference type="NCBI Taxonomy" id="53992"/>
    <lineage>
        <taxon>Eukaryota</taxon>
        <taxon>Metazoa</taxon>
        <taxon>Ecdysozoa</taxon>
        <taxon>Nematoda</taxon>
        <taxon>Chromadorea</taxon>
        <taxon>Rhabditida</taxon>
        <taxon>Rhabditina</taxon>
        <taxon>Rhabditomorpha</taxon>
        <taxon>Strongyloidea</taxon>
        <taxon>Strongylidae</taxon>
        <taxon>Cylicocyclus</taxon>
    </lineage>
</organism>
<evidence type="ECO:0000256" key="1">
    <source>
        <dbReference type="SAM" id="SignalP"/>
    </source>
</evidence>
<accession>A0AA36HB38</accession>
<protein>
    <submittedName>
        <fullName evidence="2">Uncharacterized protein</fullName>
    </submittedName>
</protein>
<gene>
    <name evidence="2" type="ORF">CYNAS_LOCUS19018</name>
</gene>
<feature type="chain" id="PRO_5041303304" evidence="1">
    <location>
        <begin position="20"/>
        <end position="92"/>
    </location>
</feature>
<feature type="signal peptide" evidence="1">
    <location>
        <begin position="1"/>
        <end position="19"/>
    </location>
</feature>